<protein>
    <submittedName>
        <fullName evidence="3">Uncharacterized protein</fullName>
    </submittedName>
</protein>
<feature type="transmembrane region" description="Helical" evidence="2">
    <location>
        <begin position="18"/>
        <end position="38"/>
    </location>
</feature>
<dbReference type="RefSeq" id="WP_184075468.1">
    <property type="nucleotide sequence ID" value="NZ_JACHDS010000001.1"/>
</dbReference>
<keyword evidence="4" id="KW-1185">Reference proteome</keyword>
<dbReference type="AlphaFoldDB" id="A0A7W9YJ40"/>
<keyword evidence="2" id="KW-1133">Transmembrane helix</keyword>
<evidence type="ECO:0000256" key="1">
    <source>
        <dbReference type="SAM" id="MobiDB-lite"/>
    </source>
</evidence>
<evidence type="ECO:0000313" key="3">
    <source>
        <dbReference type="EMBL" id="MBB6172121.1"/>
    </source>
</evidence>
<proteinExistence type="predicted"/>
<keyword evidence="2" id="KW-0812">Transmembrane</keyword>
<comment type="caution">
    <text evidence="3">The sequence shown here is derived from an EMBL/GenBank/DDBJ whole genome shotgun (WGS) entry which is preliminary data.</text>
</comment>
<keyword evidence="2" id="KW-0472">Membrane</keyword>
<name>A0A7W9YJ40_9ACTN</name>
<reference evidence="3 4" key="1">
    <citation type="submission" date="2020-08" db="EMBL/GenBank/DDBJ databases">
        <title>Sequencing the genomes of 1000 actinobacteria strains.</title>
        <authorList>
            <person name="Klenk H.-P."/>
        </authorList>
    </citation>
    <scope>NUCLEOTIDE SEQUENCE [LARGE SCALE GENOMIC DNA]</scope>
    <source>
        <strain evidence="3 4">DSM 46659</strain>
    </source>
</reference>
<dbReference type="EMBL" id="JACHDS010000001">
    <property type="protein sequence ID" value="MBB6172121.1"/>
    <property type="molecule type" value="Genomic_DNA"/>
</dbReference>
<feature type="region of interest" description="Disordered" evidence="1">
    <location>
        <begin position="108"/>
        <end position="130"/>
    </location>
</feature>
<organism evidence="3 4">
    <name type="scientific">Nocardiopsis mwathae</name>
    <dbReference type="NCBI Taxonomy" id="1472723"/>
    <lineage>
        <taxon>Bacteria</taxon>
        <taxon>Bacillati</taxon>
        <taxon>Actinomycetota</taxon>
        <taxon>Actinomycetes</taxon>
        <taxon>Streptosporangiales</taxon>
        <taxon>Nocardiopsidaceae</taxon>
        <taxon>Nocardiopsis</taxon>
    </lineage>
</organism>
<dbReference type="Proteomes" id="UP000546642">
    <property type="component" value="Unassembled WGS sequence"/>
</dbReference>
<sequence length="130" mass="13332">MAAVEAGAVVPPVTTLSFALWGLFGAFAIEGLQFNGAVQRTRCRPWRYPGEPSFGPWPVSVVIRLSIGTGLAAAAGLGDQVSGAFGAVAVGVAAPYIVEQLSRSARLTREAADGDARSAADRRTTGEADG</sequence>
<accession>A0A7W9YJ40</accession>
<evidence type="ECO:0000256" key="2">
    <source>
        <dbReference type="SAM" id="Phobius"/>
    </source>
</evidence>
<gene>
    <name evidence="3" type="ORF">HNR23_002181</name>
</gene>
<evidence type="ECO:0000313" key="4">
    <source>
        <dbReference type="Proteomes" id="UP000546642"/>
    </source>
</evidence>